<dbReference type="RefSeq" id="WP_150363772.1">
    <property type="nucleotide sequence ID" value="NZ_DACWUI010000016.1"/>
</dbReference>
<dbReference type="GO" id="GO:0045892">
    <property type="term" value="P:negative regulation of DNA-templated transcription"/>
    <property type="evidence" value="ECO:0007669"/>
    <property type="project" value="TreeGrafter"/>
</dbReference>
<evidence type="ECO:0000259" key="4">
    <source>
        <dbReference type="PROSITE" id="PS50949"/>
    </source>
</evidence>
<dbReference type="SUPFAM" id="SSF46785">
    <property type="entry name" value="Winged helix' DNA-binding domain"/>
    <property type="match status" value="1"/>
</dbReference>
<dbReference type="EMBL" id="DAAMJT010000028">
    <property type="protein sequence ID" value="HAC6953363.1"/>
    <property type="molecule type" value="Genomic_DNA"/>
</dbReference>
<keyword evidence="1" id="KW-0805">Transcription regulation</keyword>
<evidence type="ECO:0000256" key="3">
    <source>
        <dbReference type="ARBA" id="ARBA00023163"/>
    </source>
</evidence>
<evidence type="ECO:0000313" key="7">
    <source>
        <dbReference type="Proteomes" id="UP000267858"/>
    </source>
</evidence>
<proteinExistence type="predicted"/>
<reference evidence="6 7" key="3">
    <citation type="submission" date="2018-12" db="EMBL/GenBank/DDBJ databases">
        <authorList>
            <consortium name="Pathogen Informatics"/>
        </authorList>
    </citation>
    <scope>NUCLEOTIDE SEQUENCE [LARGE SCALE GENOMIC DNA]</scope>
    <source>
        <strain evidence="6 7">NCTC5773</strain>
    </source>
</reference>
<dbReference type="SUPFAM" id="SSF64288">
    <property type="entry name" value="Chorismate lyase-like"/>
    <property type="match status" value="1"/>
</dbReference>
<evidence type="ECO:0000313" key="6">
    <source>
        <dbReference type="EMBL" id="VEA07930.1"/>
    </source>
</evidence>
<evidence type="ECO:0000256" key="1">
    <source>
        <dbReference type="ARBA" id="ARBA00023015"/>
    </source>
</evidence>
<gene>
    <name evidence="6" type="primary">mngR_2</name>
    <name evidence="5" type="ORF">G0D74_16900</name>
    <name evidence="6" type="ORF">NCTC5773_05024</name>
</gene>
<organism evidence="6 7">
    <name type="scientific">Salmonella enterica subsp. salamae</name>
    <dbReference type="NCBI Taxonomy" id="59202"/>
    <lineage>
        <taxon>Bacteria</taxon>
        <taxon>Pseudomonadati</taxon>
        <taxon>Pseudomonadota</taxon>
        <taxon>Gammaproteobacteria</taxon>
        <taxon>Enterobacterales</taxon>
        <taxon>Enterobacteriaceae</taxon>
        <taxon>Salmonella</taxon>
    </lineage>
</organism>
<dbReference type="AlphaFoldDB" id="A0A6D2GEH4"/>
<dbReference type="EMBL" id="LR134141">
    <property type="protein sequence ID" value="VEA07930.1"/>
    <property type="molecule type" value="Genomic_DNA"/>
</dbReference>
<feature type="domain" description="HTH gntR-type" evidence="4">
    <location>
        <begin position="12"/>
        <end position="80"/>
    </location>
</feature>
<dbReference type="InterPro" id="IPR011663">
    <property type="entry name" value="UTRA"/>
</dbReference>
<sequence length="241" mass="27258">MKEELDYSRGAKPLYAQLHDILLEKLKTGEYKKNDVLPTEAEFEEIFGVSRITARRALAELAAKGLVKRQAGIGTMVISTSEKQEVKARVRLVDGQQQHPIERNNLKLEQLLPPQAVSEAFGVDESCPLTLLTRTIYRQNEQPAQVNYIWLTSRLQPLTLDALSGGLYSMLEQNDENIDSFQDVITAELPTEEDCQILHISPAEPLLVKTRKGYNDRGELVEFSIAKHIASCYQYIVENSR</sequence>
<dbReference type="GO" id="GO:0003700">
    <property type="term" value="F:DNA-binding transcription factor activity"/>
    <property type="evidence" value="ECO:0007669"/>
    <property type="project" value="InterPro"/>
</dbReference>
<dbReference type="InterPro" id="IPR036388">
    <property type="entry name" value="WH-like_DNA-bd_sf"/>
</dbReference>
<accession>A0A6D2GEH4</accession>
<evidence type="ECO:0000256" key="2">
    <source>
        <dbReference type="ARBA" id="ARBA00023125"/>
    </source>
</evidence>
<dbReference type="SMART" id="SM00866">
    <property type="entry name" value="UTRA"/>
    <property type="match status" value="1"/>
</dbReference>
<dbReference type="PROSITE" id="PS50949">
    <property type="entry name" value="HTH_GNTR"/>
    <property type="match status" value="1"/>
</dbReference>
<dbReference type="SMART" id="SM00345">
    <property type="entry name" value="HTH_GNTR"/>
    <property type="match status" value="1"/>
</dbReference>
<dbReference type="InterPro" id="IPR050679">
    <property type="entry name" value="Bact_HTH_transcr_reg"/>
</dbReference>
<dbReference type="PANTHER" id="PTHR44846:SF17">
    <property type="entry name" value="GNTR-FAMILY TRANSCRIPTIONAL REGULATOR"/>
    <property type="match status" value="1"/>
</dbReference>
<reference evidence="5" key="2">
    <citation type="submission" date="2018-07" db="EMBL/GenBank/DDBJ databases">
        <authorList>
            <consortium name="NCBI Pathogen Detection Project"/>
        </authorList>
    </citation>
    <scope>NUCLEOTIDE SEQUENCE</scope>
    <source>
        <strain evidence="5">12-2127</strain>
    </source>
</reference>
<dbReference type="InterPro" id="IPR000524">
    <property type="entry name" value="Tscrpt_reg_HTH_GntR"/>
</dbReference>
<dbReference type="Gene3D" id="1.10.10.10">
    <property type="entry name" value="Winged helix-like DNA-binding domain superfamily/Winged helix DNA-binding domain"/>
    <property type="match status" value="1"/>
</dbReference>
<name>A0A6D2GEH4_SALER</name>
<dbReference type="Gene3D" id="3.40.1410.10">
    <property type="entry name" value="Chorismate lyase-like"/>
    <property type="match status" value="1"/>
</dbReference>
<evidence type="ECO:0000313" key="5">
    <source>
        <dbReference type="EMBL" id="HAC6953363.1"/>
    </source>
</evidence>
<reference evidence="5" key="1">
    <citation type="journal article" date="2018" name="Genome Biol.">
        <title>SKESA: strategic k-mer extension for scrupulous assemblies.</title>
        <authorList>
            <person name="Souvorov A."/>
            <person name="Agarwala R."/>
            <person name="Lipman D.J."/>
        </authorList>
    </citation>
    <scope>NUCLEOTIDE SEQUENCE</scope>
    <source>
        <strain evidence="5">12-2127</strain>
    </source>
</reference>
<dbReference type="Proteomes" id="UP000267858">
    <property type="component" value="Chromosome"/>
</dbReference>
<dbReference type="GO" id="GO:0003677">
    <property type="term" value="F:DNA binding"/>
    <property type="evidence" value="ECO:0007669"/>
    <property type="project" value="UniProtKB-KW"/>
</dbReference>
<dbReference type="PANTHER" id="PTHR44846">
    <property type="entry name" value="MANNOSYL-D-GLYCERATE TRANSPORT/METABOLISM SYSTEM REPRESSOR MNGR-RELATED"/>
    <property type="match status" value="1"/>
</dbReference>
<keyword evidence="2" id="KW-0238">DNA-binding</keyword>
<dbReference type="Pfam" id="PF00392">
    <property type="entry name" value="GntR"/>
    <property type="match status" value="1"/>
</dbReference>
<dbReference type="Pfam" id="PF07702">
    <property type="entry name" value="UTRA"/>
    <property type="match status" value="1"/>
</dbReference>
<protein>
    <submittedName>
        <fullName evidence="5">GntR family transcriptional regulator</fullName>
    </submittedName>
    <submittedName>
        <fullName evidence="6">Mannosyl-D-glycerate transport/metabolism system repressor</fullName>
    </submittedName>
</protein>
<dbReference type="PRINTS" id="PR00035">
    <property type="entry name" value="HTHGNTR"/>
</dbReference>
<keyword evidence="3" id="KW-0804">Transcription</keyword>
<dbReference type="InterPro" id="IPR028978">
    <property type="entry name" value="Chorismate_lyase_/UTRA_dom_sf"/>
</dbReference>
<dbReference type="InterPro" id="IPR036390">
    <property type="entry name" value="WH_DNA-bd_sf"/>
</dbReference>